<dbReference type="AlphaFoldDB" id="A0A5N7BB51"/>
<accession>A0A5N7BB51</accession>
<evidence type="ECO:0000256" key="1">
    <source>
        <dbReference type="SAM" id="MobiDB-lite"/>
    </source>
</evidence>
<feature type="region of interest" description="Disordered" evidence="1">
    <location>
        <begin position="54"/>
        <end position="77"/>
    </location>
</feature>
<dbReference type="Proteomes" id="UP000326198">
    <property type="component" value="Unassembled WGS sequence"/>
</dbReference>
<proteinExistence type="predicted"/>
<gene>
    <name evidence="3" type="ORF">BDV26DRAFT_260779</name>
</gene>
<keyword evidence="4" id="KW-1185">Reference proteome</keyword>
<evidence type="ECO:0000313" key="3">
    <source>
        <dbReference type="EMBL" id="KAE8378897.1"/>
    </source>
</evidence>
<reference evidence="3 4" key="1">
    <citation type="submission" date="2019-04" db="EMBL/GenBank/DDBJ databases">
        <title>Friends and foes A comparative genomics studyof 23 Aspergillus species from section Flavi.</title>
        <authorList>
            <consortium name="DOE Joint Genome Institute"/>
            <person name="Kjaerbolling I."/>
            <person name="Vesth T."/>
            <person name="Frisvad J.C."/>
            <person name="Nybo J.L."/>
            <person name="Theobald S."/>
            <person name="Kildgaard S."/>
            <person name="Isbrandt T."/>
            <person name="Kuo A."/>
            <person name="Sato A."/>
            <person name="Lyhne E.K."/>
            <person name="Kogle M.E."/>
            <person name="Wiebenga A."/>
            <person name="Kun R.S."/>
            <person name="Lubbers R.J."/>
            <person name="Makela M.R."/>
            <person name="Barry K."/>
            <person name="Chovatia M."/>
            <person name="Clum A."/>
            <person name="Daum C."/>
            <person name="Haridas S."/>
            <person name="He G."/>
            <person name="LaButti K."/>
            <person name="Lipzen A."/>
            <person name="Mondo S."/>
            <person name="Riley R."/>
            <person name="Salamov A."/>
            <person name="Simmons B.A."/>
            <person name="Magnuson J.K."/>
            <person name="Henrissat B."/>
            <person name="Mortensen U.H."/>
            <person name="Larsen T.O."/>
            <person name="Devries R.P."/>
            <person name="Grigoriev I.V."/>
            <person name="Machida M."/>
            <person name="Baker S.E."/>
            <person name="Andersen M.R."/>
        </authorList>
    </citation>
    <scope>NUCLEOTIDE SEQUENCE [LARGE SCALE GENOMIC DNA]</scope>
    <source>
        <strain evidence="3 4">IBT 29228</strain>
    </source>
</reference>
<dbReference type="EMBL" id="ML736202">
    <property type="protein sequence ID" value="KAE8378897.1"/>
    <property type="molecule type" value="Genomic_DNA"/>
</dbReference>
<organism evidence="3 4">
    <name type="scientific">Aspergillus bertholletiae</name>
    <dbReference type="NCBI Taxonomy" id="1226010"/>
    <lineage>
        <taxon>Eukaryota</taxon>
        <taxon>Fungi</taxon>
        <taxon>Dikarya</taxon>
        <taxon>Ascomycota</taxon>
        <taxon>Pezizomycotina</taxon>
        <taxon>Eurotiomycetes</taxon>
        <taxon>Eurotiomycetidae</taxon>
        <taxon>Eurotiales</taxon>
        <taxon>Aspergillaceae</taxon>
        <taxon>Aspergillus</taxon>
        <taxon>Aspergillus subgen. Circumdati</taxon>
    </lineage>
</organism>
<evidence type="ECO:0000313" key="4">
    <source>
        <dbReference type="Proteomes" id="UP000326198"/>
    </source>
</evidence>
<evidence type="ECO:0000256" key="2">
    <source>
        <dbReference type="SAM" id="Phobius"/>
    </source>
</evidence>
<name>A0A5N7BB51_9EURO</name>
<protein>
    <submittedName>
        <fullName evidence="3">Uncharacterized protein</fullName>
    </submittedName>
</protein>
<keyword evidence="2" id="KW-0472">Membrane</keyword>
<feature type="transmembrane region" description="Helical" evidence="2">
    <location>
        <begin position="20"/>
        <end position="40"/>
    </location>
</feature>
<keyword evidence="2" id="KW-1133">Transmembrane helix</keyword>
<keyword evidence="2" id="KW-0812">Transmembrane</keyword>
<sequence>MIPTGGSPIAAFSFLELTSHIFYFLNYYIFYLFLLFFFFTSPFPLVLGNRAPTGDRPAQAAGPPLNSLSGHKPPSPL</sequence>